<dbReference type="Pfam" id="PF00657">
    <property type="entry name" value="Lipase_GDSL"/>
    <property type="match status" value="1"/>
</dbReference>
<dbReference type="InterPro" id="IPR001087">
    <property type="entry name" value="GDSL"/>
</dbReference>
<evidence type="ECO:0000256" key="1">
    <source>
        <dbReference type="ARBA" id="ARBA00008668"/>
    </source>
</evidence>
<comment type="similarity">
    <text evidence="1">Belongs to the 'GDSL' lipolytic enzyme family.</text>
</comment>
<dbReference type="AlphaFoldDB" id="A0AAD6EYT9"/>
<dbReference type="InterPro" id="IPR035669">
    <property type="entry name" value="SGNH_plant_lipase-like"/>
</dbReference>
<dbReference type="GO" id="GO:0016788">
    <property type="term" value="F:hydrolase activity, acting on ester bonds"/>
    <property type="evidence" value="ECO:0007669"/>
    <property type="project" value="InterPro"/>
</dbReference>
<evidence type="ECO:0000313" key="4">
    <source>
        <dbReference type="Proteomes" id="UP001210211"/>
    </source>
</evidence>
<dbReference type="InterPro" id="IPR050592">
    <property type="entry name" value="GDSL_lipolytic_enzyme"/>
</dbReference>
<organism evidence="3 4">
    <name type="scientific">Rhynchospora tenuis</name>
    <dbReference type="NCBI Taxonomy" id="198213"/>
    <lineage>
        <taxon>Eukaryota</taxon>
        <taxon>Viridiplantae</taxon>
        <taxon>Streptophyta</taxon>
        <taxon>Embryophyta</taxon>
        <taxon>Tracheophyta</taxon>
        <taxon>Spermatophyta</taxon>
        <taxon>Magnoliopsida</taxon>
        <taxon>Liliopsida</taxon>
        <taxon>Poales</taxon>
        <taxon>Cyperaceae</taxon>
        <taxon>Cyperoideae</taxon>
        <taxon>Rhynchosporeae</taxon>
        <taxon>Rhynchospora</taxon>
    </lineage>
</organism>
<dbReference type="CDD" id="cd01837">
    <property type="entry name" value="SGNH_plant_lipase_like"/>
    <property type="match status" value="1"/>
</dbReference>
<protein>
    <submittedName>
        <fullName evidence="3">Uncharacterized protein</fullName>
    </submittedName>
</protein>
<dbReference type="InterPro" id="IPR036514">
    <property type="entry name" value="SGNH_hydro_sf"/>
</dbReference>
<evidence type="ECO:0000256" key="2">
    <source>
        <dbReference type="SAM" id="SignalP"/>
    </source>
</evidence>
<feature type="chain" id="PRO_5041986742" evidence="2">
    <location>
        <begin position="20"/>
        <end position="403"/>
    </location>
</feature>
<dbReference type="EMBL" id="JAMRDG010000001">
    <property type="protein sequence ID" value="KAJ3706287.1"/>
    <property type="molecule type" value="Genomic_DNA"/>
</dbReference>
<dbReference type="PANTHER" id="PTHR45642:SF110">
    <property type="entry name" value="OS02G0101400 PROTEIN"/>
    <property type="match status" value="1"/>
</dbReference>
<dbReference type="PANTHER" id="PTHR45642">
    <property type="entry name" value="GDSL ESTERASE/LIPASE EXL3"/>
    <property type="match status" value="1"/>
</dbReference>
<dbReference type="Gene3D" id="3.40.50.1110">
    <property type="entry name" value="SGNH hydrolase"/>
    <property type="match status" value="1"/>
</dbReference>
<evidence type="ECO:0000313" key="3">
    <source>
        <dbReference type="EMBL" id="KAJ3706287.1"/>
    </source>
</evidence>
<keyword evidence="4" id="KW-1185">Reference proteome</keyword>
<dbReference type="Proteomes" id="UP001210211">
    <property type="component" value="Unassembled WGS sequence"/>
</dbReference>
<reference evidence="3 4" key="1">
    <citation type="journal article" date="2022" name="Cell">
        <title>Repeat-based holocentromeres influence genome architecture and karyotype evolution.</title>
        <authorList>
            <person name="Hofstatter P.G."/>
            <person name="Thangavel G."/>
            <person name="Lux T."/>
            <person name="Neumann P."/>
            <person name="Vondrak T."/>
            <person name="Novak P."/>
            <person name="Zhang M."/>
            <person name="Costa L."/>
            <person name="Castellani M."/>
            <person name="Scott A."/>
            <person name="Toegelov H."/>
            <person name="Fuchs J."/>
            <person name="Mata-Sucre Y."/>
            <person name="Dias Y."/>
            <person name="Vanzela A.L.L."/>
            <person name="Huettel B."/>
            <person name="Almeida C.C.S."/>
            <person name="Simkova H."/>
            <person name="Souza G."/>
            <person name="Pedrosa-Harand A."/>
            <person name="Macas J."/>
            <person name="Mayer K.F.X."/>
            <person name="Houben A."/>
            <person name="Marques A."/>
        </authorList>
    </citation>
    <scope>NUCLEOTIDE SEQUENCE [LARGE SCALE GENOMIC DNA]</scope>
    <source>
        <strain evidence="3">RhyTen1mFocal</strain>
    </source>
</reference>
<keyword evidence="2" id="KW-0732">Signal</keyword>
<name>A0AAD6EYT9_9POAL</name>
<accession>A0AAD6EYT9</accession>
<proteinExistence type="inferred from homology"/>
<comment type="caution">
    <text evidence="3">The sequence shown here is derived from an EMBL/GenBank/DDBJ whole genome shotgun (WGS) entry which is preliminary data.</text>
</comment>
<dbReference type="FunFam" id="3.40.50.1110:FF:000003">
    <property type="entry name" value="GDSL esterase/lipase APG"/>
    <property type="match status" value="1"/>
</dbReference>
<sequence>MTVCSSIFLMLLITISSRCIITAIHMPSYLTKEYFLDKAMKLLTAAFAFSLLLCTMQHGIARTISQEQNAKHLNKPMLPALLAFGDSIFDSGNNNQLQTMLRSDFLPYGEDFITHRPTGRFCNGRIPTDFIASKLGIKELLPAYLSSNLSNEDLITGVSFASGGTGFDPITSQMVGALPMTEQLEMFKKYREKVIGILGETGATELLTQSAYLIVGGSNDLASPYFSSPLRSSLYDSSSYADFLLHSASSFIQELIQLGARKIGIVGIPPIGCVPSQRTLQGGFARGCASIQNEVAQIYNSRLAKQVEKIKKRHQNITLVHLDIYAFLFDMIEHPTKYGFEVSYIGCCGTGLLEAAFLCNPMTLTLCTNVSRYIFWDSFHPTEKAYSVLVNYIYENYFHHLVS</sequence>
<feature type="signal peptide" evidence="2">
    <location>
        <begin position="1"/>
        <end position="19"/>
    </location>
</feature>
<dbReference type="SUPFAM" id="SSF52266">
    <property type="entry name" value="SGNH hydrolase"/>
    <property type="match status" value="1"/>
</dbReference>
<gene>
    <name evidence="3" type="ORF">LUZ61_009992</name>
</gene>